<protein>
    <submittedName>
        <fullName evidence="12">ABC transporter permease subunit</fullName>
    </submittedName>
</protein>
<dbReference type="GO" id="GO:0006865">
    <property type="term" value="P:amino acid transport"/>
    <property type="evidence" value="ECO:0007669"/>
    <property type="project" value="UniProtKB-KW"/>
</dbReference>
<evidence type="ECO:0000256" key="9">
    <source>
        <dbReference type="ARBA" id="ARBA00023136"/>
    </source>
</evidence>
<comment type="similarity">
    <text evidence="2">Belongs to the binding-protein-dependent transport system permease family. HisMQ subfamily.</text>
</comment>
<sequence length="241" mass="24950">MADYRNMSIGELLSLTPPGWGGALLDGLVLSLQVAASGYLIGLVIGMAGAAGKISGGPVTRDLLTGYTTVIRAVPELVLILLVYFAAPDALNHLASAVGLGPLEISPFVAGVAVIALVQGAYATEVIRGAINAIPKGMHEAALAHGMAPFTILRRITLPLLLPGALPGLSNLWLIATKDTALLAVVGFTELTLASRQAAGSTRHYLLFLGAAGVLYLIVSLASNLLFKTLERRMDKGAHHG</sequence>
<proteinExistence type="inferred from homology"/>
<dbReference type="InterPro" id="IPR035906">
    <property type="entry name" value="MetI-like_sf"/>
</dbReference>
<dbReference type="GO" id="GO:0022857">
    <property type="term" value="F:transmembrane transporter activity"/>
    <property type="evidence" value="ECO:0007669"/>
    <property type="project" value="InterPro"/>
</dbReference>
<dbReference type="PANTHER" id="PTHR30133">
    <property type="entry name" value="CATIONIC AMINO ACID TRANSPORTER, MEMBRANE COMPONENT"/>
    <property type="match status" value="1"/>
</dbReference>
<feature type="transmembrane region" description="Helical" evidence="10">
    <location>
        <begin position="105"/>
        <end position="123"/>
    </location>
</feature>
<dbReference type="Gene3D" id="1.10.3720.10">
    <property type="entry name" value="MetI-like"/>
    <property type="match status" value="1"/>
</dbReference>
<dbReference type="PROSITE" id="PS50928">
    <property type="entry name" value="ABC_TM1"/>
    <property type="match status" value="1"/>
</dbReference>
<name>A0AAP4U044_9GAMM</name>
<evidence type="ECO:0000256" key="5">
    <source>
        <dbReference type="ARBA" id="ARBA00022519"/>
    </source>
</evidence>
<evidence type="ECO:0000313" key="13">
    <source>
        <dbReference type="Proteomes" id="UP001170481"/>
    </source>
</evidence>
<dbReference type="Pfam" id="PF00528">
    <property type="entry name" value="BPD_transp_1"/>
    <property type="match status" value="1"/>
</dbReference>
<keyword evidence="5" id="KW-0997">Cell inner membrane</keyword>
<evidence type="ECO:0000256" key="1">
    <source>
        <dbReference type="ARBA" id="ARBA00004429"/>
    </source>
</evidence>
<dbReference type="EMBL" id="JAUORK010000017">
    <property type="protein sequence ID" value="MDO6672959.1"/>
    <property type="molecule type" value="Genomic_DNA"/>
</dbReference>
<reference evidence="12" key="1">
    <citation type="submission" date="2023-07" db="EMBL/GenBank/DDBJ databases">
        <title>Genome content predicts the carbon catabolic preferences of heterotrophic bacteria.</title>
        <authorList>
            <person name="Gralka M."/>
        </authorList>
    </citation>
    <scope>NUCLEOTIDE SEQUENCE</scope>
    <source>
        <strain evidence="12">C2R13</strain>
    </source>
</reference>
<keyword evidence="3 10" id="KW-0813">Transport</keyword>
<dbReference type="GO" id="GO:0043190">
    <property type="term" value="C:ATP-binding cassette (ABC) transporter complex"/>
    <property type="evidence" value="ECO:0007669"/>
    <property type="project" value="InterPro"/>
</dbReference>
<feature type="transmembrane region" description="Helical" evidence="10">
    <location>
        <begin position="63"/>
        <end position="85"/>
    </location>
</feature>
<accession>A0AAP4U044</accession>
<dbReference type="Proteomes" id="UP001170481">
    <property type="component" value="Unassembled WGS sequence"/>
</dbReference>
<gene>
    <name evidence="12" type="ORF">Q4535_12625</name>
</gene>
<dbReference type="SUPFAM" id="SSF161098">
    <property type="entry name" value="MetI-like"/>
    <property type="match status" value="1"/>
</dbReference>
<dbReference type="InterPro" id="IPR000515">
    <property type="entry name" value="MetI-like"/>
</dbReference>
<keyword evidence="6 10" id="KW-0812">Transmembrane</keyword>
<dbReference type="CDD" id="cd06261">
    <property type="entry name" value="TM_PBP2"/>
    <property type="match status" value="1"/>
</dbReference>
<evidence type="ECO:0000256" key="2">
    <source>
        <dbReference type="ARBA" id="ARBA00010072"/>
    </source>
</evidence>
<keyword evidence="8 10" id="KW-1133">Transmembrane helix</keyword>
<keyword evidence="9 10" id="KW-0472">Membrane</keyword>
<evidence type="ECO:0000259" key="11">
    <source>
        <dbReference type="PROSITE" id="PS50928"/>
    </source>
</evidence>
<dbReference type="InterPro" id="IPR010065">
    <property type="entry name" value="AA_ABC_transptr_permease_3TM"/>
</dbReference>
<evidence type="ECO:0000256" key="10">
    <source>
        <dbReference type="RuleBase" id="RU363032"/>
    </source>
</evidence>
<feature type="domain" description="ABC transmembrane type-1" evidence="11">
    <location>
        <begin position="24"/>
        <end position="227"/>
    </location>
</feature>
<keyword evidence="4" id="KW-1003">Cell membrane</keyword>
<organism evidence="12 13">
    <name type="scientific">Cobetia amphilecti</name>
    <dbReference type="NCBI Taxonomy" id="1055104"/>
    <lineage>
        <taxon>Bacteria</taxon>
        <taxon>Pseudomonadati</taxon>
        <taxon>Pseudomonadota</taxon>
        <taxon>Gammaproteobacteria</taxon>
        <taxon>Oceanospirillales</taxon>
        <taxon>Halomonadaceae</taxon>
        <taxon>Cobetia</taxon>
    </lineage>
</organism>
<evidence type="ECO:0000256" key="4">
    <source>
        <dbReference type="ARBA" id="ARBA00022475"/>
    </source>
</evidence>
<dbReference type="InterPro" id="IPR051613">
    <property type="entry name" value="ABC_transp_permease_HisMQ"/>
</dbReference>
<feature type="transmembrane region" description="Helical" evidence="10">
    <location>
        <begin position="205"/>
        <end position="227"/>
    </location>
</feature>
<dbReference type="AlphaFoldDB" id="A0AAP4U044"/>
<evidence type="ECO:0000256" key="8">
    <source>
        <dbReference type="ARBA" id="ARBA00022989"/>
    </source>
</evidence>
<dbReference type="RefSeq" id="WP_043334300.1">
    <property type="nucleotide sequence ID" value="NZ_JAHKQM010000024.1"/>
</dbReference>
<evidence type="ECO:0000256" key="7">
    <source>
        <dbReference type="ARBA" id="ARBA00022970"/>
    </source>
</evidence>
<keyword evidence="7" id="KW-0029">Amino-acid transport</keyword>
<evidence type="ECO:0000256" key="3">
    <source>
        <dbReference type="ARBA" id="ARBA00022448"/>
    </source>
</evidence>
<evidence type="ECO:0000256" key="6">
    <source>
        <dbReference type="ARBA" id="ARBA00022692"/>
    </source>
</evidence>
<comment type="caution">
    <text evidence="12">The sequence shown here is derived from an EMBL/GenBank/DDBJ whole genome shotgun (WGS) entry which is preliminary data.</text>
</comment>
<feature type="transmembrane region" description="Helical" evidence="10">
    <location>
        <begin position="156"/>
        <end position="176"/>
    </location>
</feature>
<dbReference type="NCBIfam" id="TIGR01726">
    <property type="entry name" value="HEQRo_perm_3TM"/>
    <property type="match status" value="1"/>
</dbReference>
<comment type="subcellular location">
    <subcellularLocation>
        <location evidence="1">Cell inner membrane</location>
        <topology evidence="1">Multi-pass membrane protein</topology>
    </subcellularLocation>
    <subcellularLocation>
        <location evidence="10">Cell membrane</location>
        <topology evidence="10">Multi-pass membrane protein</topology>
    </subcellularLocation>
</comment>
<feature type="transmembrane region" description="Helical" evidence="10">
    <location>
        <begin position="28"/>
        <end position="51"/>
    </location>
</feature>
<evidence type="ECO:0000313" key="12">
    <source>
        <dbReference type="EMBL" id="MDO6672959.1"/>
    </source>
</evidence>